<evidence type="ECO:0000313" key="1">
    <source>
        <dbReference type="EMBL" id="KAK2565333.1"/>
    </source>
</evidence>
<gene>
    <name evidence="1" type="ORF">P5673_011300</name>
</gene>
<protein>
    <submittedName>
        <fullName evidence="1">Uncharacterized protein</fullName>
    </submittedName>
</protein>
<keyword evidence="2" id="KW-1185">Reference proteome</keyword>
<dbReference type="AlphaFoldDB" id="A0AAD9QPY7"/>
<reference evidence="1" key="2">
    <citation type="journal article" date="2023" name="Science">
        <title>Genomic signatures of disease resistance in endangered staghorn corals.</title>
        <authorList>
            <person name="Vollmer S.V."/>
            <person name="Selwyn J.D."/>
            <person name="Despard B.A."/>
            <person name="Roesel C.L."/>
        </authorList>
    </citation>
    <scope>NUCLEOTIDE SEQUENCE</scope>
    <source>
        <strain evidence="1">K2</strain>
    </source>
</reference>
<name>A0AAD9QPY7_ACRCE</name>
<organism evidence="1 2">
    <name type="scientific">Acropora cervicornis</name>
    <name type="common">Staghorn coral</name>
    <dbReference type="NCBI Taxonomy" id="6130"/>
    <lineage>
        <taxon>Eukaryota</taxon>
        <taxon>Metazoa</taxon>
        <taxon>Cnidaria</taxon>
        <taxon>Anthozoa</taxon>
        <taxon>Hexacorallia</taxon>
        <taxon>Scleractinia</taxon>
        <taxon>Astrocoeniina</taxon>
        <taxon>Acroporidae</taxon>
        <taxon>Acropora</taxon>
    </lineage>
</organism>
<proteinExistence type="predicted"/>
<evidence type="ECO:0000313" key="2">
    <source>
        <dbReference type="Proteomes" id="UP001249851"/>
    </source>
</evidence>
<reference evidence="1" key="1">
    <citation type="journal article" date="2023" name="G3 (Bethesda)">
        <title>Whole genome assembly and annotation of the endangered Caribbean coral Acropora cervicornis.</title>
        <authorList>
            <person name="Selwyn J.D."/>
            <person name="Vollmer S.V."/>
        </authorList>
    </citation>
    <scope>NUCLEOTIDE SEQUENCE</scope>
    <source>
        <strain evidence="1">K2</strain>
    </source>
</reference>
<sequence>MHRQESVKGMWPVTLDSLEMEKYKMEILKLCRHNILNLGPLYPPASLSSMPELPFPGEFVQLQYVVTLYDDRNKELVDCRMTPIGNCQFEVNNGQTKDLMYVIEVGVHPPVDLSYLVQTSSVDCAGNVLPSHAGKFTLLLPSDTPGTFHISFKFKSVKKFLINRFDENLIDEINTSVITYYAPKRLSDFIDGHSLPAINLPIPRQSIVGILGTPEGQACLEYFQTLVENGAQHCFKRDQERFLLHESSSDPHINELGSVLYYQMGNLEECKKYGEYVCREACKFSSPNYNFLVGKAKSILSGAYKQQGDFVKAEELLESSTEVCS</sequence>
<accession>A0AAD9QPY7</accession>
<dbReference type="EMBL" id="JARQWQ010000020">
    <property type="protein sequence ID" value="KAK2565333.1"/>
    <property type="molecule type" value="Genomic_DNA"/>
</dbReference>
<comment type="caution">
    <text evidence="1">The sequence shown here is derived from an EMBL/GenBank/DDBJ whole genome shotgun (WGS) entry which is preliminary data.</text>
</comment>
<dbReference type="Proteomes" id="UP001249851">
    <property type="component" value="Unassembled WGS sequence"/>
</dbReference>